<gene>
    <name evidence="2" type="ORF">SNAT2548_LOCUS34719</name>
</gene>
<dbReference type="AlphaFoldDB" id="A0A812VCZ3"/>
<name>A0A812VCZ3_9DINO</name>
<protein>
    <submittedName>
        <fullName evidence="2">Uncharacterized protein</fullName>
    </submittedName>
</protein>
<proteinExistence type="predicted"/>
<organism evidence="2 3">
    <name type="scientific">Symbiodinium natans</name>
    <dbReference type="NCBI Taxonomy" id="878477"/>
    <lineage>
        <taxon>Eukaryota</taxon>
        <taxon>Sar</taxon>
        <taxon>Alveolata</taxon>
        <taxon>Dinophyceae</taxon>
        <taxon>Suessiales</taxon>
        <taxon>Symbiodiniaceae</taxon>
        <taxon>Symbiodinium</taxon>
    </lineage>
</organism>
<dbReference type="Proteomes" id="UP000604046">
    <property type="component" value="Unassembled WGS sequence"/>
</dbReference>
<keyword evidence="3" id="KW-1185">Reference proteome</keyword>
<accession>A0A812VCZ3</accession>
<sequence length="272" mass="30126">MKLVCRQITSFGHLIFKWRSGSSSRTAFGTGLLGSLLLCCGLCMLCSPKGSCFSAFPQVFSELSRDPFVSLPFVKSAQRAMEGRMEARLAQLEDKVAEWDATLRVRVKGCQPLLEEAREIEGGSKEFWRLKEKVGDILLRALTEELTKCPQASNAVPDTWRTELTQVFRAEFLVGVFSVGGKFSSSELVDIRFRPGLQGLRANFLVKDCLTRILKEIPQASFGMWVPLSAPETKRRRKRAASNPAPAEKDRVSRARRGNGGGGGEGARPARR</sequence>
<evidence type="ECO:0000313" key="3">
    <source>
        <dbReference type="Proteomes" id="UP000604046"/>
    </source>
</evidence>
<evidence type="ECO:0000256" key="1">
    <source>
        <dbReference type="SAM" id="MobiDB-lite"/>
    </source>
</evidence>
<dbReference type="EMBL" id="CAJNDS010002826">
    <property type="protein sequence ID" value="CAE7610838.1"/>
    <property type="molecule type" value="Genomic_DNA"/>
</dbReference>
<evidence type="ECO:0000313" key="2">
    <source>
        <dbReference type="EMBL" id="CAE7610838.1"/>
    </source>
</evidence>
<feature type="region of interest" description="Disordered" evidence="1">
    <location>
        <begin position="232"/>
        <end position="272"/>
    </location>
</feature>
<reference evidence="2" key="1">
    <citation type="submission" date="2021-02" db="EMBL/GenBank/DDBJ databases">
        <authorList>
            <person name="Dougan E. K."/>
            <person name="Rhodes N."/>
            <person name="Thang M."/>
            <person name="Chan C."/>
        </authorList>
    </citation>
    <scope>NUCLEOTIDE SEQUENCE</scope>
</reference>
<comment type="caution">
    <text evidence="2">The sequence shown here is derived from an EMBL/GenBank/DDBJ whole genome shotgun (WGS) entry which is preliminary data.</text>
</comment>